<evidence type="ECO:0000313" key="2">
    <source>
        <dbReference type="EMBL" id="AVW93545.1"/>
    </source>
</evidence>
<feature type="transmembrane region" description="Helical" evidence="1">
    <location>
        <begin position="265"/>
        <end position="283"/>
    </location>
</feature>
<feature type="transmembrane region" description="Helical" evidence="1">
    <location>
        <begin position="86"/>
        <end position="107"/>
    </location>
</feature>
<accession>A0A2R4M8L2</accession>
<dbReference type="AlphaFoldDB" id="A0A2R4M8L2"/>
<keyword evidence="1" id="KW-0812">Transmembrane</keyword>
<keyword evidence="1" id="KW-1133">Transmembrane helix</keyword>
<feature type="transmembrane region" description="Helical" evidence="1">
    <location>
        <begin position="319"/>
        <end position="337"/>
    </location>
</feature>
<dbReference type="Pfam" id="PF10129">
    <property type="entry name" value="OpgC_C"/>
    <property type="match status" value="1"/>
</dbReference>
<dbReference type="PANTHER" id="PTHR38592">
    <property type="entry name" value="BLL4819 PROTEIN"/>
    <property type="match status" value="1"/>
</dbReference>
<organism evidence="2 3">
    <name type="scientific">Celeribacter baekdonensis</name>
    <dbReference type="NCBI Taxonomy" id="875171"/>
    <lineage>
        <taxon>Bacteria</taxon>
        <taxon>Pseudomonadati</taxon>
        <taxon>Pseudomonadota</taxon>
        <taxon>Alphaproteobacteria</taxon>
        <taxon>Rhodobacterales</taxon>
        <taxon>Roseobacteraceae</taxon>
        <taxon>Celeribacter</taxon>
    </lineage>
</organism>
<evidence type="ECO:0000256" key="1">
    <source>
        <dbReference type="SAM" id="Phobius"/>
    </source>
</evidence>
<dbReference type="PANTHER" id="PTHR38592:SF3">
    <property type="entry name" value="BLL4819 PROTEIN"/>
    <property type="match status" value="1"/>
</dbReference>
<keyword evidence="1" id="KW-0472">Membrane</keyword>
<protein>
    <submittedName>
        <fullName evidence="2">OpgC domain-containing protein</fullName>
    </submittedName>
</protein>
<feature type="transmembrane region" description="Helical" evidence="1">
    <location>
        <begin position="349"/>
        <end position="368"/>
    </location>
</feature>
<evidence type="ECO:0000313" key="3">
    <source>
        <dbReference type="Proteomes" id="UP000241447"/>
    </source>
</evidence>
<feature type="transmembrane region" description="Helical" evidence="1">
    <location>
        <begin position="201"/>
        <end position="217"/>
    </location>
</feature>
<feature type="transmembrane region" description="Helical" evidence="1">
    <location>
        <begin position="380"/>
        <end position="398"/>
    </location>
</feature>
<dbReference type="EMBL" id="CP028475">
    <property type="protein sequence ID" value="AVW93545.1"/>
    <property type="molecule type" value="Genomic_DNA"/>
</dbReference>
<dbReference type="KEGG" id="cbak:DA792_19370"/>
<feature type="transmembrane region" description="Helical" evidence="1">
    <location>
        <begin position="164"/>
        <end position="189"/>
    </location>
</feature>
<gene>
    <name evidence="2" type="ORF">DA792_19370</name>
</gene>
<proteinExistence type="predicted"/>
<feature type="transmembrane region" description="Helical" evidence="1">
    <location>
        <begin position="119"/>
        <end position="144"/>
    </location>
</feature>
<dbReference type="Proteomes" id="UP000241447">
    <property type="component" value="Chromosome"/>
</dbReference>
<reference evidence="2 3" key="1">
    <citation type="submission" date="2018-03" db="EMBL/GenBank/DDBJ databases">
        <title>The Complete Genome of Celeribacter baekdonensis strain LH4, a Thiosulfate-Oxidizing Alphaproteobacterium Isolated from Gulf of Mexico Continental Slope Sediments.</title>
        <authorList>
            <person name="Flood B.E."/>
            <person name="Bailey J.V."/>
            <person name="Leprich D."/>
        </authorList>
    </citation>
    <scope>NUCLEOTIDE SEQUENCE [LARGE SCALE GENOMIC DNA]</scope>
    <source>
        <strain evidence="2 3">LH4</strain>
    </source>
</reference>
<dbReference type="PIRSF" id="PIRSF028704">
    <property type="entry name" value="UPC028704"/>
    <property type="match status" value="1"/>
</dbReference>
<dbReference type="InterPro" id="IPR014550">
    <property type="entry name" value="UCP028704_OpgC"/>
</dbReference>
<name>A0A2R4M8L2_9RHOB</name>
<feature type="transmembrane region" description="Helical" evidence="1">
    <location>
        <begin position="237"/>
        <end position="253"/>
    </location>
</feature>
<sequence>MAHSKMLPCPMPKWLKFLPDMSQHTMSSPAPIGVPAPPRDSNSRDPRLDFFRGLALVMIFINHVPGNPLEVLTNRNFGFSDAAEGFVFMSGMAAGLAYPLAFVRLPLWRAVAKCWGRAWTLYSVHLVISAISLAIMLGAAYWFGAEKMWKVNNVGPWMKAPVQATIGIATLGHQFGYLNILPMYAALLVMTPVMILVAQRNIWIMLGGSFALWVFTGETRLNIPAYPNPGGWFFNPFAWQFLFAIGLACGMRLKAGQRLVPTVVWAKWLSLAILVLILGWMKIDAIREIGSAGLGVLRSLGAPFYITNFDKTFLAAPRLLHVLALVYFLSTQSWVTRFSASRWVWPVQLMGRFGLACFAFGTVLSILGQSIKAALIYDPWVFDMAYVFVGLALQMGFARIKWQLAKPPAARAP</sequence>